<comment type="caution">
    <text evidence="1">The sequence shown here is derived from an EMBL/GenBank/DDBJ whole genome shotgun (WGS) entry which is preliminary data.</text>
</comment>
<sequence length="80" mass="8923">MKGHVRLLQLKAWLAIQGLRLASQALPLARIDKLITGKGSAIGVAVRLDAWHMRSSNFDTTATYIYFGTEGKRKLWAKIV</sequence>
<protein>
    <submittedName>
        <fullName evidence="1">Uncharacterized protein</fullName>
    </submittedName>
</protein>
<proteinExistence type="predicted"/>
<evidence type="ECO:0000313" key="2">
    <source>
        <dbReference type="Proteomes" id="UP001060085"/>
    </source>
</evidence>
<gene>
    <name evidence="1" type="ORF">M9H77_24559</name>
</gene>
<dbReference type="Proteomes" id="UP001060085">
    <property type="component" value="Linkage Group LG05"/>
</dbReference>
<name>A0ACC0B0B3_CATRO</name>
<accession>A0ACC0B0B3</accession>
<dbReference type="EMBL" id="CM044705">
    <property type="protein sequence ID" value="KAI5665236.1"/>
    <property type="molecule type" value="Genomic_DNA"/>
</dbReference>
<evidence type="ECO:0000313" key="1">
    <source>
        <dbReference type="EMBL" id="KAI5665236.1"/>
    </source>
</evidence>
<keyword evidence="2" id="KW-1185">Reference proteome</keyword>
<reference evidence="2" key="1">
    <citation type="journal article" date="2023" name="Nat. Plants">
        <title>Single-cell RNA sequencing provides a high-resolution roadmap for understanding the multicellular compartmentation of specialized metabolism.</title>
        <authorList>
            <person name="Sun S."/>
            <person name="Shen X."/>
            <person name="Li Y."/>
            <person name="Li Y."/>
            <person name="Wang S."/>
            <person name="Li R."/>
            <person name="Zhang H."/>
            <person name="Shen G."/>
            <person name="Guo B."/>
            <person name="Wei J."/>
            <person name="Xu J."/>
            <person name="St-Pierre B."/>
            <person name="Chen S."/>
            <person name="Sun C."/>
        </authorList>
    </citation>
    <scope>NUCLEOTIDE SEQUENCE [LARGE SCALE GENOMIC DNA]</scope>
</reference>
<organism evidence="1 2">
    <name type="scientific">Catharanthus roseus</name>
    <name type="common">Madagascar periwinkle</name>
    <name type="synonym">Vinca rosea</name>
    <dbReference type="NCBI Taxonomy" id="4058"/>
    <lineage>
        <taxon>Eukaryota</taxon>
        <taxon>Viridiplantae</taxon>
        <taxon>Streptophyta</taxon>
        <taxon>Embryophyta</taxon>
        <taxon>Tracheophyta</taxon>
        <taxon>Spermatophyta</taxon>
        <taxon>Magnoliopsida</taxon>
        <taxon>eudicotyledons</taxon>
        <taxon>Gunneridae</taxon>
        <taxon>Pentapetalae</taxon>
        <taxon>asterids</taxon>
        <taxon>lamiids</taxon>
        <taxon>Gentianales</taxon>
        <taxon>Apocynaceae</taxon>
        <taxon>Rauvolfioideae</taxon>
        <taxon>Vinceae</taxon>
        <taxon>Catharanthinae</taxon>
        <taxon>Catharanthus</taxon>
    </lineage>
</organism>